<organism evidence="1 2">
    <name type="scientific">Ambrosia artemisiifolia</name>
    <name type="common">Common ragweed</name>
    <dbReference type="NCBI Taxonomy" id="4212"/>
    <lineage>
        <taxon>Eukaryota</taxon>
        <taxon>Viridiplantae</taxon>
        <taxon>Streptophyta</taxon>
        <taxon>Embryophyta</taxon>
        <taxon>Tracheophyta</taxon>
        <taxon>Spermatophyta</taxon>
        <taxon>Magnoliopsida</taxon>
        <taxon>eudicotyledons</taxon>
        <taxon>Gunneridae</taxon>
        <taxon>Pentapetalae</taxon>
        <taxon>asterids</taxon>
        <taxon>campanulids</taxon>
        <taxon>Asterales</taxon>
        <taxon>Asteraceae</taxon>
        <taxon>Asteroideae</taxon>
        <taxon>Heliantheae alliance</taxon>
        <taxon>Heliantheae</taxon>
        <taxon>Ambrosia</taxon>
    </lineage>
</organism>
<evidence type="ECO:0000313" key="2">
    <source>
        <dbReference type="Proteomes" id="UP001206925"/>
    </source>
</evidence>
<dbReference type="Proteomes" id="UP001206925">
    <property type="component" value="Unassembled WGS sequence"/>
</dbReference>
<accession>A0AAD5G692</accession>
<name>A0AAD5G692_AMBAR</name>
<protein>
    <submittedName>
        <fullName evidence="1">Uncharacterized protein</fullName>
    </submittedName>
</protein>
<proteinExistence type="predicted"/>
<dbReference type="AlphaFoldDB" id="A0AAD5G692"/>
<comment type="caution">
    <text evidence="1">The sequence shown here is derived from an EMBL/GenBank/DDBJ whole genome shotgun (WGS) entry which is preliminary data.</text>
</comment>
<gene>
    <name evidence="1" type="ORF">M8C21_028725</name>
</gene>
<sequence length="212" mass="23361">MVAFRWKYQTVAAAVMVVTNQKSRHSFQTLIQESEDGKSHDDVLLLRVSAVEAKEHQIGSLFQVNSLSSGGGGLALPCPDFNTLLMSVTRSINPDKFGFVVWYSDKHEGKMVIGAIFGVLNPVSGQSSSVSASRFLLFFQLSKNSFIFGALTRADNKATLPALFVALPVLSPKKKWVMLYSTWRHDMSLPILYRKVDGAPKGEVFGGLVRHP</sequence>
<dbReference type="EMBL" id="JAMZMK010010876">
    <property type="protein sequence ID" value="KAI7729957.1"/>
    <property type="molecule type" value="Genomic_DNA"/>
</dbReference>
<reference evidence="1" key="1">
    <citation type="submission" date="2022-06" db="EMBL/GenBank/DDBJ databases">
        <title>Uncovering the hologenomic basis of an extraordinary plant invasion.</title>
        <authorList>
            <person name="Bieker V.C."/>
            <person name="Martin M.D."/>
            <person name="Gilbert T."/>
            <person name="Hodgins K."/>
            <person name="Battlay P."/>
            <person name="Petersen B."/>
            <person name="Wilson J."/>
        </authorList>
    </citation>
    <scope>NUCLEOTIDE SEQUENCE</scope>
    <source>
        <strain evidence="1">AA19_3_7</strain>
        <tissue evidence="1">Leaf</tissue>
    </source>
</reference>
<evidence type="ECO:0000313" key="1">
    <source>
        <dbReference type="EMBL" id="KAI7729957.1"/>
    </source>
</evidence>
<keyword evidence="2" id="KW-1185">Reference proteome</keyword>